<feature type="domain" description="Pyridoxamine 5'-phosphate oxidase-like" evidence="1">
    <location>
        <begin position="12"/>
        <end position="134"/>
    </location>
</feature>
<protein>
    <submittedName>
        <fullName evidence="2">Putative pyridoxamine 5'-phosphate oxidase family protein</fullName>
    </submittedName>
</protein>
<accession>A0A484F4P1</accession>
<dbReference type="Pfam" id="PF22696">
    <property type="entry name" value="Putative_PNPOx_2"/>
    <property type="match status" value="1"/>
</dbReference>
<gene>
    <name evidence="2" type="ORF">C7391_1066</name>
</gene>
<name>A0A484F4P1_9EURY</name>
<proteinExistence type="predicted"/>
<dbReference type="Gene3D" id="2.30.110.10">
    <property type="entry name" value="Electron Transport, Fmn-binding Protein, Chain A"/>
    <property type="match status" value="1"/>
</dbReference>
<evidence type="ECO:0000313" key="2">
    <source>
        <dbReference type="EMBL" id="TDQ68867.1"/>
    </source>
</evidence>
<dbReference type="Proteomes" id="UP000294855">
    <property type="component" value="Unassembled WGS sequence"/>
</dbReference>
<dbReference type="RefSeq" id="WP_133517510.1">
    <property type="nucleotide sequence ID" value="NZ_JAHDUW010000003.1"/>
</dbReference>
<organism evidence="2 3">
    <name type="scientific">Methanimicrococcus blatticola</name>
    <dbReference type="NCBI Taxonomy" id="91560"/>
    <lineage>
        <taxon>Archaea</taxon>
        <taxon>Methanobacteriati</taxon>
        <taxon>Methanobacteriota</taxon>
        <taxon>Stenosarchaea group</taxon>
        <taxon>Methanomicrobia</taxon>
        <taxon>Methanosarcinales</taxon>
        <taxon>Methanosarcinaceae</taxon>
        <taxon>Methanimicrococcus</taxon>
    </lineage>
</organism>
<sequence length="142" mass="15792">MDYLESYRKIVKGSGVIALATSVNDMPNVRIVNFCCDKENPSVLYFSTGNDNPKVIEFNENNRVAFTTIPTDLNDTPHIRSHSAVVQKSDKTLDDLKNLFLEHSPGLAEMFEMAGAYLSVYEIHIKEATVIAGMEDIGTVSF</sequence>
<evidence type="ECO:0000313" key="3">
    <source>
        <dbReference type="Proteomes" id="UP000294855"/>
    </source>
</evidence>
<dbReference type="InterPro" id="IPR012349">
    <property type="entry name" value="Split_barrel_FMN-bd"/>
</dbReference>
<dbReference type="EMBL" id="SNYS01000008">
    <property type="protein sequence ID" value="TDQ68867.1"/>
    <property type="molecule type" value="Genomic_DNA"/>
</dbReference>
<keyword evidence="3" id="KW-1185">Reference proteome</keyword>
<reference evidence="2 3" key="1">
    <citation type="submission" date="2019-03" db="EMBL/GenBank/DDBJ databases">
        <title>Genomic Encyclopedia of Type Strains, Phase IV (KMG-IV): sequencing the most valuable type-strain genomes for metagenomic binning, comparative biology and taxonomic classification.</title>
        <authorList>
            <person name="Goeker M."/>
        </authorList>
    </citation>
    <scope>NUCLEOTIDE SEQUENCE [LARGE SCALE GENOMIC DNA]</scope>
    <source>
        <strain evidence="2 3">DSM 13328</strain>
    </source>
</reference>
<evidence type="ECO:0000259" key="1">
    <source>
        <dbReference type="Pfam" id="PF22696"/>
    </source>
</evidence>
<dbReference type="SUPFAM" id="SSF50475">
    <property type="entry name" value="FMN-binding split barrel"/>
    <property type="match status" value="1"/>
</dbReference>
<dbReference type="InterPro" id="IPR055196">
    <property type="entry name" value="Putative_PNPOx_2"/>
</dbReference>
<comment type="caution">
    <text evidence="2">The sequence shown here is derived from an EMBL/GenBank/DDBJ whole genome shotgun (WGS) entry which is preliminary data.</text>
</comment>
<dbReference type="AlphaFoldDB" id="A0A484F4P1"/>